<protein>
    <submittedName>
        <fullName evidence="2">Uncharacterized protein</fullName>
    </submittedName>
</protein>
<dbReference type="EMBL" id="OB660375">
    <property type="protein sequence ID" value="CAD7224466.1"/>
    <property type="molecule type" value="Genomic_DNA"/>
</dbReference>
<dbReference type="Pfam" id="PF07491">
    <property type="entry name" value="PPI_Ypi1"/>
    <property type="match status" value="1"/>
</dbReference>
<feature type="region of interest" description="Disordered" evidence="1">
    <location>
        <begin position="1034"/>
        <end position="1085"/>
    </location>
</feature>
<dbReference type="InterPro" id="IPR011107">
    <property type="entry name" value="PPI_Ypi1"/>
</dbReference>
<dbReference type="OrthoDB" id="6346186at2759"/>
<dbReference type="SMART" id="SM00609">
    <property type="entry name" value="VIT"/>
    <property type="match status" value="1"/>
</dbReference>
<dbReference type="PROSITE" id="PS51468">
    <property type="entry name" value="VIT"/>
    <property type="match status" value="1"/>
</dbReference>
<name>A0A7R8W420_9CRUS</name>
<evidence type="ECO:0000313" key="2">
    <source>
        <dbReference type="EMBL" id="CAD7224466.1"/>
    </source>
</evidence>
<dbReference type="InterPro" id="IPR013694">
    <property type="entry name" value="VIT"/>
</dbReference>
<dbReference type="GO" id="GO:0032991">
    <property type="term" value="C:protein-containing complex"/>
    <property type="evidence" value="ECO:0007669"/>
    <property type="project" value="UniProtKB-ARBA"/>
</dbReference>
<dbReference type="InterPro" id="IPR002035">
    <property type="entry name" value="VWF_A"/>
</dbReference>
<dbReference type="PANTHER" id="PTHR10338:SF108">
    <property type="entry name" value="INTER-ALPHA-TRYPSIN INHIBITOR HEAVY CHAIN H4-LIKE PROTEIN"/>
    <property type="match status" value="1"/>
</dbReference>
<dbReference type="SMART" id="SM00327">
    <property type="entry name" value="VWA"/>
    <property type="match status" value="1"/>
</dbReference>
<feature type="region of interest" description="Disordered" evidence="1">
    <location>
        <begin position="983"/>
        <end position="1007"/>
    </location>
</feature>
<feature type="compositionally biased region" description="Polar residues" evidence="1">
    <location>
        <begin position="686"/>
        <end position="697"/>
    </location>
</feature>
<dbReference type="GO" id="GO:0004865">
    <property type="term" value="F:protein serine/threonine phosphatase inhibitor activity"/>
    <property type="evidence" value="ECO:0007669"/>
    <property type="project" value="InterPro"/>
</dbReference>
<feature type="compositionally biased region" description="Acidic residues" evidence="1">
    <location>
        <begin position="1034"/>
        <end position="1043"/>
    </location>
</feature>
<feature type="non-terminal residue" evidence="2">
    <location>
        <position position="1"/>
    </location>
</feature>
<dbReference type="InterPro" id="IPR050934">
    <property type="entry name" value="ITIH"/>
</dbReference>
<dbReference type="PROSITE" id="PS50234">
    <property type="entry name" value="VWFA"/>
    <property type="match status" value="1"/>
</dbReference>
<dbReference type="PANTHER" id="PTHR10338">
    <property type="entry name" value="INTER-ALPHA-TRYPSIN INHIBITOR HEAVY CHAIN FAMILY MEMBER"/>
    <property type="match status" value="1"/>
</dbReference>
<feature type="region of interest" description="Disordered" evidence="1">
    <location>
        <begin position="665"/>
        <end position="806"/>
    </location>
</feature>
<feature type="compositionally biased region" description="Polar residues" evidence="1">
    <location>
        <begin position="730"/>
        <end position="741"/>
    </location>
</feature>
<evidence type="ECO:0000256" key="1">
    <source>
        <dbReference type="SAM" id="MobiDB-lite"/>
    </source>
</evidence>
<gene>
    <name evidence="2" type="ORF">CTOB1V02_LOCUS2424</name>
</gene>
<reference evidence="2" key="1">
    <citation type="submission" date="2020-11" db="EMBL/GenBank/DDBJ databases">
        <authorList>
            <person name="Tran Van P."/>
        </authorList>
    </citation>
    <scope>NUCLEOTIDE SEQUENCE</scope>
</reference>
<organism evidence="2">
    <name type="scientific">Cyprideis torosa</name>
    <dbReference type="NCBI Taxonomy" id="163714"/>
    <lineage>
        <taxon>Eukaryota</taxon>
        <taxon>Metazoa</taxon>
        <taxon>Ecdysozoa</taxon>
        <taxon>Arthropoda</taxon>
        <taxon>Crustacea</taxon>
        <taxon>Oligostraca</taxon>
        <taxon>Ostracoda</taxon>
        <taxon>Podocopa</taxon>
        <taxon>Podocopida</taxon>
        <taxon>Cytherocopina</taxon>
        <taxon>Cytheroidea</taxon>
        <taxon>Cytherideidae</taxon>
        <taxon>Cyprideis</taxon>
    </lineage>
</organism>
<dbReference type="InterPro" id="IPR036465">
    <property type="entry name" value="vWFA_dom_sf"/>
</dbReference>
<dbReference type="Gene3D" id="3.40.50.410">
    <property type="entry name" value="von Willebrand factor, type A domain"/>
    <property type="match status" value="1"/>
</dbReference>
<dbReference type="Pfam" id="PF13768">
    <property type="entry name" value="VWA_3"/>
    <property type="match status" value="1"/>
</dbReference>
<dbReference type="SUPFAM" id="SSF53300">
    <property type="entry name" value="vWA-like"/>
    <property type="match status" value="1"/>
</dbReference>
<sequence>MDLDMKGFPTTVIPCQSKCQGLCGRAPRRLAAAILYHSGEAAPQVSFTEITSSRPDIRKLHVDTLIRHRYAISKVTSHVVNPSSSAQEVQFKVTLPEEAFISNFSMLIRGKEYVAYVKGREAAKAEYDQAVSQGQSAGHVALNPRESSRFTVSVNLAAEEKVVFTLTYEELLRRRLGNYEYVINIDPGQGVKDMRIRIEIQEQPEISDIRVPDIRNSVEFVENERANPLATIERPTPNSAIITYAPTIAEQLKSSNIGVQGQFALQYDVAREMNGELLTKDGYFVYFMAPPIENPLPKHVVFALDTSGSMRGRKNEQLIEAIKDIVDDLFLVDYFSFIDFDDEIHPWKPEVGPIPVNDDTIKEAKDFLDTLDAFGGTDVEEALRQALDTAKKTVEGVAPMIVILTDGESYGRKEVLDRVNAENRELKIPIFSLAFGDDADFDYLKKISLKNQGFARKIYAASDAVTQLRNFYREISSPLLESVNVTYGTVESTVSPRQKFLFQGQELVTAGKLLYFDGTSALAVTVEGKAQSGRLVFEPTVTQVSGESKTNYMERLFAFLSIKSFLEQRAITDDPFKRQELESKVSMLALKYGFVTELTSLVVVKPDKEELGNIELREKKEENEDRFYQFSSRIAQSGQAAPAQANSIDLRSSFAPAPELQSHTAPAFLLGGSPNSPDPHDAHDSPFSTRISGGSPNSPDPHDAHDSPFSTRISGGSPNSPDPHDAHDSPFSTRISGGSPNSPDPHDAHDSPFSTRISGSSPNSPDPDDAHDSPFSTRISGGSPNSPDPDDAHDSPLSTRISGGSRMSAIDNLRQRVKRTNNPFLAFVETNNFWHLLSDLQLQDLSKYDPSTDTSDLGQDSCPLSTQTCQPVLRHCDSVTADRFTKYFLHFSTSSLRCGPPEGLLMANEQRARNHFSRLTLIIAKDSKSLERKFRKIKIVYVVVLGMGDTSPPPQALREGEVISGRVGSSVVTIQREDLPPREAPVKLILRNKPQPKSDKRVSWTEDTVDNEGKGRFRSNCCCIYVKPYNFDAPDDDEDDEECNDCKGHKKPPPKQKSTKASHQGLSLDDLPKPHRPGDPTQRVPISRSLLGESQYTFDLNFSFDLPLFSTKRWDLAPGDPPAVHQDRLPGKSNEPGLCFALQTLLQLPRWPGSVPIGHFKGRDNIGASNLLGIRAHCDEAPRTPAWSIRGTRGRHGTTGTPVQTLPLEKSNTKDQSSRNDSIIRTQKNYYSELDISAEPNKIKWNGAGWSGVTGVERSGAVMGLERSGVEPQLERSGAGKIEPLHITGENTFEFIPKSILPPSNSLISGCGNGDCGTTHFRLHPFDEYLNRASQMLQTKSGERAESSVSAEFFLLLFLLLLSSSWGACDCSPSTGEAVSTVYQETLAGAESTGGAENDEGFRGRFTGCRFEP</sequence>
<feature type="compositionally biased region" description="Polar residues" evidence="1">
    <location>
        <begin position="708"/>
        <end position="719"/>
    </location>
</feature>
<proteinExistence type="predicted"/>
<accession>A0A7R8W420</accession>
<dbReference type="Pfam" id="PF08487">
    <property type="entry name" value="VIT"/>
    <property type="match status" value="1"/>
</dbReference>
<feature type="compositionally biased region" description="Basic residues" evidence="1">
    <location>
        <begin position="1048"/>
        <end position="1060"/>
    </location>
</feature>